<name>A0A9P3H740_9FUNG</name>
<sequence length="570" mass="64165">MDQIASLQQDTIESIIGEKAQAHWQDIPEVAPLLEQFSCIEDSQQASMQYLMRLILCICESEGEQARSVLLCLEAFCATSEPAVVAQTVARFLLYSGEEYPKMPYSDEPAGWLEWSLDYRQELEKRGSLTRKLWGLVKGHGPETEQLAIQWIIALLVKQREVEKENSAKAPKQSPSEPTATIQDHHQSRDVIYMLHCGPLAEYNLTQLDDESVLNFLLRLQDNTDSSSLENQMLVLLNLLDRVFVWIESKDSSDCISQLKTRVLECTKVPELVLFAMDSVLRFLDGRWIKPRTSSAVISTNNLSMSLLSINREREPIHYLSTGESGDLGFAGSRHAIQGRSLKPREVPKDDDRSQSERQFEIGDLVSCFMDGHGPEILEQLVRKFVVHLGMKVDTAMVGASGAAIKHAGQQRDKLLLRLMTDNPVYKKIMTEFLDRDAYCASVCLPVIQGMFRCSMAHWSTCKNTVPKSYAKELEEATSLALLAQKTGLVPDPVSQAVVLFPLIASKDVGLILEQCYYVLLVRNADTLPQQPMMARIPPNSDPKSPELQLLRRLIFKHAAKTYHLAPLFT</sequence>
<dbReference type="Proteomes" id="UP000827284">
    <property type="component" value="Unassembled WGS sequence"/>
</dbReference>
<gene>
    <name evidence="1" type="ORF">EMPS_03358</name>
</gene>
<protein>
    <submittedName>
        <fullName evidence="1">Uncharacterized protein</fullName>
    </submittedName>
</protein>
<proteinExistence type="predicted"/>
<evidence type="ECO:0000313" key="2">
    <source>
        <dbReference type="Proteomes" id="UP000827284"/>
    </source>
</evidence>
<organism evidence="1 2">
    <name type="scientific">Entomortierella parvispora</name>
    <dbReference type="NCBI Taxonomy" id="205924"/>
    <lineage>
        <taxon>Eukaryota</taxon>
        <taxon>Fungi</taxon>
        <taxon>Fungi incertae sedis</taxon>
        <taxon>Mucoromycota</taxon>
        <taxon>Mortierellomycotina</taxon>
        <taxon>Mortierellomycetes</taxon>
        <taxon>Mortierellales</taxon>
        <taxon>Mortierellaceae</taxon>
        <taxon>Entomortierella</taxon>
    </lineage>
</organism>
<dbReference type="EMBL" id="BQFW01000004">
    <property type="protein sequence ID" value="GJJ71008.1"/>
    <property type="molecule type" value="Genomic_DNA"/>
</dbReference>
<accession>A0A9P3H740</accession>
<evidence type="ECO:0000313" key="1">
    <source>
        <dbReference type="EMBL" id="GJJ71008.1"/>
    </source>
</evidence>
<dbReference type="OrthoDB" id="69088at2759"/>
<keyword evidence="2" id="KW-1185">Reference proteome</keyword>
<comment type="caution">
    <text evidence="1">The sequence shown here is derived from an EMBL/GenBank/DDBJ whole genome shotgun (WGS) entry which is preliminary data.</text>
</comment>
<reference evidence="1" key="2">
    <citation type="journal article" date="2022" name="Microbiol. Resour. Announc.">
        <title>Whole-Genome Sequence of Entomortierella parvispora E1425, a Mucoromycotan Fungus Associated with Burkholderiaceae-Related Endosymbiotic Bacteria.</title>
        <authorList>
            <person name="Herlambang A."/>
            <person name="Guo Y."/>
            <person name="Takashima Y."/>
            <person name="Narisawa K."/>
            <person name="Ohta H."/>
            <person name="Nishizawa T."/>
        </authorList>
    </citation>
    <scope>NUCLEOTIDE SEQUENCE</scope>
    <source>
        <strain evidence="1">E1425</strain>
    </source>
</reference>
<dbReference type="AlphaFoldDB" id="A0A9P3H740"/>
<reference evidence="1" key="1">
    <citation type="submission" date="2021-11" db="EMBL/GenBank/DDBJ databases">
        <authorList>
            <person name="Herlambang A."/>
            <person name="Guo Y."/>
            <person name="Takashima Y."/>
            <person name="Nishizawa T."/>
        </authorList>
    </citation>
    <scope>NUCLEOTIDE SEQUENCE</scope>
    <source>
        <strain evidence="1">E1425</strain>
    </source>
</reference>